<dbReference type="NCBIfam" id="NF041766">
    <property type="entry name" value="choice_anch_U"/>
    <property type="match status" value="1"/>
</dbReference>
<feature type="domain" description="Bacterial Ig-like" evidence="3">
    <location>
        <begin position="2075"/>
        <end position="2178"/>
    </location>
</feature>
<feature type="domain" description="Bacterial Ig-like" evidence="3">
    <location>
        <begin position="127"/>
        <end position="227"/>
    </location>
</feature>
<protein>
    <recommendedName>
        <fullName evidence="3">Bacterial Ig-like domain-containing protein</fullName>
    </recommendedName>
</protein>
<accession>A0ABT3KSX2</accession>
<feature type="domain" description="Bacterial Ig-like" evidence="3">
    <location>
        <begin position="663"/>
        <end position="765"/>
    </location>
</feature>
<feature type="domain" description="Bacterial Ig-like" evidence="3">
    <location>
        <begin position="1093"/>
        <end position="1195"/>
    </location>
</feature>
<dbReference type="EMBL" id="QZCW01000001">
    <property type="protein sequence ID" value="MCW5321232.1"/>
    <property type="molecule type" value="Genomic_DNA"/>
</dbReference>
<evidence type="ECO:0000313" key="5">
    <source>
        <dbReference type="Proteomes" id="UP001208935"/>
    </source>
</evidence>
<feature type="domain" description="Bacterial Ig-like" evidence="3">
    <location>
        <begin position="1640"/>
        <end position="1742"/>
    </location>
</feature>
<feature type="domain" description="Bacterial Ig-like" evidence="3">
    <location>
        <begin position="2948"/>
        <end position="3050"/>
    </location>
</feature>
<feature type="domain" description="Bacterial Ig-like" evidence="3">
    <location>
        <begin position="2511"/>
        <end position="2614"/>
    </location>
</feature>
<organism evidence="4 5">
    <name type="scientific">Verminephrobacter aporrectodeae subsp. tuberculatae</name>
    <dbReference type="NCBI Taxonomy" id="1110392"/>
    <lineage>
        <taxon>Bacteria</taxon>
        <taxon>Pseudomonadati</taxon>
        <taxon>Pseudomonadota</taxon>
        <taxon>Betaproteobacteria</taxon>
        <taxon>Burkholderiales</taxon>
        <taxon>Comamonadaceae</taxon>
        <taxon>Verminephrobacter</taxon>
    </lineage>
</organism>
<evidence type="ECO:0000313" key="4">
    <source>
        <dbReference type="EMBL" id="MCW5321232.1"/>
    </source>
</evidence>
<reference evidence="5" key="1">
    <citation type="submission" date="2023-07" db="EMBL/GenBank/DDBJ databases">
        <title>Verminephrobacter genomes.</title>
        <authorList>
            <person name="Lund M.B."/>
        </authorList>
    </citation>
    <scope>NUCLEOTIDE SEQUENCE [LARGE SCALE GENOMIC DNA]</scope>
    <source>
        <strain evidence="5">AtM5-05</strain>
    </source>
</reference>
<gene>
    <name evidence="4" type="ORF">D5039_08695</name>
</gene>
<feature type="domain" description="Bacterial Ig-like" evidence="3">
    <location>
        <begin position="1530"/>
        <end position="1633"/>
    </location>
</feature>
<feature type="domain" description="Bacterial Ig-like" evidence="3">
    <location>
        <begin position="2729"/>
        <end position="2832"/>
    </location>
</feature>
<dbReference type="InterPro" id="IPR053784">
    <property type="entry name" value="Choice_anch_U_dom"/>
</dbReference>
<sequence>MPTEGMRPNPIQHPPTTKSTMSIHLNITLANTRLKIGETTTVTFAFSEPVTGFTRDDIVLTDANGTLGPLTANADGKTWTATFTPTANVNVNVNDPTNTISVNLTGVTDDAGNAGVSTASSANYTVDTLRPTATITLADSALTVGETTTVTFAFSEPVTGFTRDVVLANGTLGAPTTHDNGRTWTATLTPTANVYAGANTIRVNLTGVTDVAGNAGTATASSANYTVDTRPANTAGPTATITLADTSLTVGETTTVTFAFSETVTDFTREDIVLTNANGMLGTLTANADGKTWTATFTPTDDIEDASNTIGVNLAGVRNAAGTAGTGSASSANYSIDTKRPYPTNLSIADTKLCAGESTTVTLTFSEALNRDSLALAHLGLTPDLTANPGTLSNLRTTDGITWQYTLTAPTSGASSTGNFLRMDMVFMTDVAGNRGQAGVVTFRDVLYDIDLVRPTATITLADNALTVGETTTVTFAFSEPVTGFTHDDIVLTDANGTLGPLTANADGKTWTATFTPTANVNDTTNTISVNLAGVTDTAGNAGVSTASSANYTVDTLRPTATITLADSVLTVGETTTVTFAFSEPVTGFTRDDVVLANGTLGDPTTHDNGRTWTATLTPTANVYAGANTIRVNLTGVTDVAGNTGTATASSANYTVDTRPANTAGPTATITLADTSLIVGETTAVTFTFSETVRGFTNDDVVLTDANGTLGTLTPNADGKTWTATFTPTVNIEDSSNTISVNLAGVTNAAGNAGTGSASSASYSIDTKRPFATDITIADTKLCAGESTTVTVTVSEALNQDRFTLDSLLVSRNFLVVTNPGTFSDLRTTDGITWQFTLTAPTSGTSSTGNYISTHGGYMTDVAGNAGRYAMIVFDDATFDIDLVRPTATITLADSALTIGETTTVTFAFSEPVTGFTIGDIVLTDANGTLGMLTANGKTWTATFTPTANVNDTTNTIRVNLTGVNDIAGNAGVGTASSSNYTVSTRSANTADPTVTITLADTSLTVGDTTTVTFAFSEAVRGFTNDDVVLTDANGTLGPLTANADGKTWTATFTPTNNIEDSSNTIGVNLAGVTNAAGTAGTGPATSANYSIDTKRPTPTSITIDDPKLCAGESTTVTLTFSEAINRNSLTLARLLGFTPDLTASSGTVSNLRTTDDITWQYTLTAPTTGASSTGNFLSVLTSAVTDVAGNTGQAGATYFDNVPYDIDLVRPTATITLTDNALTVGETTTVTFAFSEPVTGFTREDIVLTDANGTLGPLTANADGKTWTATLTPTANVNDATNTIRVNLTGVNDIAGNAGQGSASSGNYTVQTQRLTATITLADTSLIAGETTTVTIVFNETVTDFTRADIVLTDANGTLGDPTTNDNGKTWTATFTPTADVEDSSNTIGVNLAGVRNAAGTAGTGSASSTNYSIDTKRPVPTYITIADTKLCAGESTTVTLAFSEALNRDSFTLADLGFMSNASSNFGTLSDLRTTDGITWQFTLTAPTSGDSSTGQAIVFYMPGVTDVAGNMGPRMARYFTEAPYDIDLVRPTATITLADSALTVGETTTVTFAFSEPVTGFTHDDIVLTDANGTLGTLTANADGKTWTATFTPTTNVSDTTNTISINLAGVADTAGNAGVSSASSANYTVDTRPANTAGPTATITLADTSLIAGETTTVTIVFNETVTDFTRADIVLTDANGTLGDPTTNDNGKTWTATFTPTADVEDSSNTIGVNLAGARNAAGTAGTGSASSTNYSIDTKRPVPTYITIADTKLCAGESTTVTLAFSEALNRDSFTLADLGFMSNASSNFGTLSDLRTTDGITWQFTLTAPTSGDSSTGQAIVFYMPGVTDVAGNMGPRMARYFTEAPYDIDLVRPTATITLADTALTVGETTTVTFAFSEPVTGFTHDDIVLTDANGTLGTLTANADGKTWTATFTPTANVNDTTNTISVNLTGVTDTAGNAGVSTASSSNYTVDTRSADTTGPTATITLADTALTVGETTTVTIRFNEPVTGFANDDIVLTDANGTLSTLTPNADRTVWTATFTPTANVNDTTNTISVNLAGVTDTAGNAGVSTASSANYTVDTRPADTTGPTATITLADSALTVGETTTVTIRFNEPVTNFDASDIVLTDANGTLGTLTANADGKTWTATFTPTANVNDTTNTISVNLAGLTDTAGNAGVSTATSANYTVDTRPTDTTGPTATITLADSTLTVGETTAVTIRFNEPVTGFANDDIVLTDANGTLSTLTPNADRTVWTATFTPTANVNDTTNTISVNLTGVTDDAGNAGVGTASSANYTVATRPADTTGPTATITLADTALTVGETTTVTINFNEPVTNFDASDIVLTDANGTLGTLTANADGKTWTATFTPTANVNDTTNTISVNLAGLTDTAGNAGVSTATSANYTVDTRPTDTTGPTATITLADSTLTVGETTAVTIRFNEPVTGFANDDIVLTDANGTLSTLTPNADRTVWTATFTPTANVNDTTNTISVNLAGVTDTAGNAGVSTATSANYTVDTRPADTTGPTATITLADTALTVGETTTVTINFNEPVTNFDASDIVLTDANGTLGTLTANTDGKTWTATFTPTANVNDTTNTISVNLAGLTDTAGNAGVGTATSNNYTVDTRPADTTGPTATITLADTALTVGETTTVTIRFNEPVTGFANDDIILTDANGTLGTLTTNADGKTWTATFTPTANVNDTTNTISVNLAGVTDTAGNAGVSTASSDNYTVNTRSADTTGPTATITLADTALTVGETTTVTIRFNEPVTGFANDDIVLTDANGTLSTLTPNADRTVWTATFTPTANVNDTTNTISVNLAGVTDTAGNAGVSTATSANYTVDTRPADTTGPTATITLADTALTVGETTTVTIRFNEPVTNFDASDIVLTDANGTLGTLTANADGKTWTATFTPTANVNDTTNTISVNLAGLTDTAGNAGVSTATSDNYTVNTRSANTTGPTATITLADTALTVGETTAVTIRFNEPVTGFANDDIVLTDANGTLSTLTPNANRTVWTATFTPTANVNDTTNTISVHLTGLTDDAGNAGVSIATSANYTVDTRPDTTPPVINTATVSDNQLVLTYTEANRLDATHIPPTTALAVRVDNVLTAVTAITVNAQDKTVSLTLATAVSRDQAVTVAYNDPTTGDDANAIQDAAGNDAASFPAMSVNNRTPAPQSPAPADKAQSPAPADKDTTDKDIKDDKDTDGDSDGVPSSVEDLAPGIPGPAGAAPVAGDGNGDGVKDSTQAAVSSTSLVRSPAGESRPAGAASTHVTLVADSLDGKPNPGSSARITHLEQKNAPAELPKGMEMPLGLLRFEAAQATGHSSEKFSLYVDPALGVNGYWLRDSTGTWVNLASSPYGGKMALEGGQLRLDFEISDGGPFDADGKANGSITAPGAAAQMPLSIVGQAPDLAHGGFWF</sequence>
<feature type="domain" description="Bacterial Ig-like" evidence="3">
    <location>
        <begin position="882"/>
        <end position="983"/>
    </location>
</feature>
<dbReference type="Proteomes" id="UP001208935">
    <property type="component" value="Unassembled WGS sequence"/>
</dbReference>
<feature type="domain" description="Bacterial Ig-like" evidence="3">
    <location>
        <begin position="2402"/>
        <end position="2505"/>
    </location>
</feature>
<evidence type="ECO:0000256" key="2">
    <source>
        <dbReference type="SAM" id="MobiDB-lite"/>
    </source>
</evidence>
<name>A0ABT3KSX2_9BURK</name>
<feature type="compositionally biased region" description="Basic and acidic residues" evidence="2">
    <location>
        <begin position="3183"/>
        <end position="3196"/>
    </location>
</feature>
<feature type="domain" description="Bacterial Ig-like" evidence="3">
    <location>
        <begin position="555"/>
        <end position="656"/>
    </location>
</feature>
<feature type="domain" description="Bacterial Ig-like" evidence="3">
    <location>
        <begin position="1208"/>
        <end position="1311"/>
    </location>
</feature>
<comment type="caution">
    <text evidence="4">The sequence shown here is derived from an EMBL/GenBank/DDBJ whole genome shotgun (WGS) entry which is preliminary data.</text>
</comment>
<evidence type="ECO:0000256" key="1">
    <source>
        <dbReference type="ARBA" id="ARBA00022729"/>
    </source>
</evidence>
<feature type="domain" description="Bacterial Ig-like" evidence="3">
    <location>
        <begin position="2184"/>
        <end position="2287"/>
    </location>
</feature>
<dbReference type="InterPro" id="IPR028059">
    <property type="entry name" value="SWM_rpt"/>
</dbReference>
<evidence type="ECO:0000259" key="3">
    <source>
        <dbReference type="Pfam" id="PF19078"/>
    </source>
</evidence>
<feature type="domain" description="Bacterial Ig-like" evidence="3">
    <location>
        <begin position="451"/>
        <end position="554"/>
    </location>
</feature>
<feature type="domain" description="Bacterial Ig-like" evidence="3">
    <location>
        <begin position="234"/>
        <end position="336"/>
    </location>
</feature>
<dbReference type="Gene3D" id="2.60.40.1220">
    <property type="match status" value="5"/>
</dbReference>
<dbReference type="InterPro" id="IPR044048">
    <property type="entry name" value="Big_12"/>
</dbReference>
<feature type="domain" description="Bacterial Ig-like" evidence="3">
    <location>
        <begin position="1857"/>
        <end position="1960"/>
    </location>
</feature>
<dbReference type="PANTHER" id="PTHR34677">
    <property type="match status" value="1"/>
</dbReference>
<feature type="domain" description="Bacterial Ig-like" evidence="3">
    <location>
        <begin position="2838"/>
        <end position="2941"/>
    </location>
</feature>
<feature type="domain" description="Bacterial Ig-like" evidence="3">
    <location>
        <begin position="1966"/>
        <end position="2069"/>
    </location>
</feature>
<proteinExistence type="predicted"/>
<feature type="domain" description="Bacterial Ig-like" evidence="3">
    <location>
        <begin position="24"/>
        <end position="126"/>
    </location>
</feature>
<feature type="domain" description="Bacterial Ig-like" evidence="3">
    <location>
        <begin position="766"/>
        <end position="868"/>
    </location>
</feature>
<keyword evidence="1" id="KW-0732">Signal</keyword>
<dbReference type="InterPro" id="IPR014755">
    <property type="entry name" value="Cu-Rt/internalin_Ig-like"/>
</dbReference>
<keyword evidence="5" id="KW-1185">Reference proteome</keyword>
<feature type="region of interest" description="Disordered" evidence="2">
    <location>
        <begin position="3156"/>
        <end position="3262"/>
    </location>
</feature>
<feature type="domain" description="Bacterial Ig-like" evidence="3">
    <location>
        <begin position="2620"/>
        <end position="2723"/>
    </location>
</feature>
<feature type="domain" description="Bacterial Ig-like" evidence="3">
    <location>
        <begin position="337"/>
        <end position="437"/>
    </location>
</feature>
<feature type="domain" description="Bacterial Ig-like" evidence="3">
    <location>
        <begin position="990"/>
        <end position="1092"/>
    </location>
</feature>
<dbReference type="Pfam" id="PF19078">
    <property type="entry name" value="Big_12"/>
    <property type="match status" value="28"/>
</dbReference>
<feature type="domain" description="Bacterial Ig-like" evidence="3">
    <location>
        <begin position="1313"/>
        <end position="1415"/>
    </location>
</feature>
<dbReference type="Pfam" id="PF13753">
    <property type="entry name" value="SWM_repeat"/>
    <property type="match status" value="1"/>
</dbReference>
<dbReference type="PANTHER" id="PTHR34677:SF3">
    <property type="entry name" value="BACTERIAL IG-LIKE DOMAIN-CONTAINING PROTEIN"/>
    <property type="match status" value="1"/>
</dbReference>
<feature type="domain" description="Bacterial Ig-like" evidence="3">
    <location>
        <begin position="1417"/>
        <end position="1516"/>
    </location>
</feature>
<feature type="compositionally biased region" description="Polar residues" evidence="2">
    <location>
        <begin position="3236"/>
        <end position="3248"/>
    </location>
</feature>
<feature type="domain" description="Bacterial Ig-like" evidence="3">
    <location>
        <begin position="2293"/>
        <end position="2396"/>
    </location>
</feature>
<feature type="domain" description="Bacterial Ig-like" evidence="3">
    <location>
        <begin position="1744"/>
        <end position="1843"/>
    </location>
</feature>
<feature type="compositionally biased region" description="Low complexity" evidence="2">
    <location>
        <begin position="3213"/>
        <end position="3227"/>
    </location>
</feature>